<dbReference type="GO" id="GO:0060090">
    <property type="term" value="F:molecular adaptor activity"/>
    <property type="evidence" value="ECO:0007669"/>
    <property type="project" value="EnsemblFungi"/>
</dbReference>
<evidence type="ECO:0000313" key="12">
    <source>
        <dbReference type="Proteomes" id="UP000002037"/>
    </source>
</evidence>
<dbReference type="CDD" id="cd08044">
    <property type="entry name" value="TAF5_NTD2"/>
    <property type="match status" value="1"/>
</dbReference>
<keyword evidence="12" id="KW-1185">Reference proteome</keyword>
<dbReference type="VEuPathDB" id="FungiDB:CTRG_00410"/>
<feature type="repeat" description="WD" evidence="8">
    <location>
        <begin position="680"/>
        <end position="707"/>
    </location>
</feature>
<reference evidence="11 12" key="1">
    <citation type="journal article" date="2009" name="Nature">
        <title>Evolution of pathogenicity and sexual reproduction in eight Candida genomes.</title>
        <authorList>
            <person name="Butler G."/>
            <person name="Rasmussen M.D."/>
            <person name="Lin M.F."/>
            <person name="Santos M.A."/>
            <person name="Sakthikumar S."/>
            <person name="Munro C.A."/>
            <person name="Rheinbay E."/>
            <person name="Grabherr M."/>
            <person name="Forche A."/>
            <person name="Reedy J.L."/>
            <person name="Agrafioti I."/>
            <person name="Arnaud M.B."/>
            <person name="Bates S."/>
            <person name="Brown A.J."/>
            <person name="Brunke S."/>
            <person name="Costanzo M.C."/>
            <person name="Fitzpatrick D.A."/>
            <person name="de Groot P.W."/>
            <person name="Harris D."/>
            <person name="Hoyer L.L."/>
            <person name="Hube B."/>
            <person name="Klis F.M."/>
            <person name="Kodira C."/>
            <person name="Lennard N."/>
            <person name="Logue M.E."/>
            <person name="Martin R."/>
            <person name="Neiman A.M."/>
            <person name="Nikolaou E."/>
            <person name="Quail M.A."/>
            <person name="Quinn J."/>
            <person name="Santos M.C."/>
            <person name="Schmitzberger F.F."/>
            <person name="Sherlock G."/>
            <person name="Shah P."/>
            <person name="Silverstein K.A."/>
            <person name="Skrzypek M.S."/>
            <person name="Soll D."/>
            <person name="Staggs R."/>
            <person name="Stansfield I."/>
            <person name="Stumpf M.P."/>
            <person name="Sudbery P.E."/>
            <person name="Srikantha T."/>
            <person name="Zeng Q."/>
            <person name="Berman J."/>
            <person name="Berriman M."/>
            <person name="Heitman J."/>
            <person name="Gow N.A."/>
            <person name="Lorenz M.C."/>
            <person name="Birren B.W."/>
            <person name="Kellis M."/>
            <person name="Cuomo C.A."/>
        </authorList>
    </citation>
    <scope>NUCLEOTIDE SEQUENCE [LARGE SCALE GENOMIC DNA]</scope>
    <source>
        <strain evidence="12">ATCC MYA-3404 / T1</strain>
    </source>
</reference>
<keyword evidence="7" id="KW-0539">Nucleus</keyword>
<dbReference type="GO" id="GO:0000124">
    <property type="term" value="C:SAGA complex"/>
    <property type="evidence" value="ECO:0007669"/>
    <property type="project" value="EnsemblFungi"/>
</dbReference>
<dbReference type="RefSeq" id="XP_002545629.1">
    <property type="nucleotide sequence ID" value="XM_002545583.1"/>
</dbReference>
<dbReference type="GO" id="GO:0006367">
    <property type="term" value="P:transcription initiation at RNA polymerase II promoter"/>
    <property type="evidence" value="ECO:0007669"/>
    <property type="project" value="TreeGrafter"/>
</dbReference>
<keyword evidence="4" id="KW-0677">Repeat</keyword>
<feature type="region of interest" description="Disordered" evidence="9">
    <location>
        <begin position="1"/>
        <end position="63"/>
    </location>
</feature>
<feature type="repeat" description="WD" evidence="8">
    <location>
        <begin position="504"/>
        <end position="545"/>
    </location>
</feature>
<dbReference type="KEGG" id="ctp:CTRG_00410"/>
<keyword evidence="11" id="KW-0396">Initiation factor</keyword>
<feature type="repeat" description="WD" evidence="8">
    <location>
        <begin position="448"/>
        <end position="482"/>
    </location>
</feature>
<evidence type="ECO:0000256" key="5">
    <source>
        <dbReference type="ARBA" id="ARBA00023015"/>
    </source>
</evidence>
<dbReference type="EMBL" id="GG692395">
    <property type="protein sequence ID" value="EER35671.1"/>
    <property type="molecule type" value="Genomic_DNA"/>
</dbReference>
<evidence type="ECO:0000313" key="11">
    <source>
        <dbReference type="EMBL" id="EER35671.1"/>
    </source>
</evidence>
<evidence type="ECO:0000256" key="8">
    <source>
        <dbReference type="PROSITE-ProRule" id="PRU00221"/>
    </source>
</evidence>
<keyword evidence="5" id="KW-0805">Transcription regulation</keyword>
<dbReference type="GO" id="GO:0043130">
    <property type="term" value="F:ubiquitin binding"/>
    <property type="evidence" value="ECO:0007669"/>
    <property type="project" value="EnsemblFungi"/>
</dbReference>
<dbReference type="PANTHER" id="PTHR19879:SF1">
    <property type="entry name" value="CANNONBALL-RELATED"/>
    <property type="match status" value="1"/>
</dbReference>
<dbReference type="GO" id="GO:0006325">
    <property type="term" value="P:chromatin organization"/>
    <property type="evidence" value="ECO:0007669"/>
    <property type="project" value="EnsemblFungi"/>
</dbReference>
<dbReference type="PROSITE" id="PS50294">
    <property type="entry name" value="WD_REPEATS_REGION"/>
    <property type="match status" value="5"/>
</dbReference>
<dbReference type="PROSITE" id="PS50896">
    <property type="entry name" value="LISH"/>
    <property type="match status" value="1"/>
</dbReference>
<dbReference type="Proteomes" id="UP000002037">
    <property type="component" value="Unassembled WGS sequence"/>
</dbReference>
<dbReference type="InterPro" id="IPR015943">
    <property type="entry name" value="WD40/YVTN_repeat-like_dom_sf"/>
</dbReference>
<dbReference type="PROSITE" id="PS50082">
    <property type="entry name" value="WD_REPEATS_2"/>
    <property type="match status" value="6"/>
</dbReference>
<dbReference type="SUPFAM" id="SSF160897">
    <property type="entry name" value="Taf5 N-terminal domain-like"/>
    <property type="match status" value="1"/>
</dbReference>
<dbReference type="GO" id="GO:0005669">
    <property type="term" value="C:transcription factor TFIID complex"/>
    <property type="evidence" value="ECO:0007669"/>
    <property type="project" value="EnsemblFungi"/>
</dbReference>
<comment type="subcellular location">
    <subcellularLocation>
        <location evidence="1">Nucleus</location>
    </subcellularLocation>
</comment>
<evidence type="ECO:0000256" key="7">
    <source>
        <dbReference type="ARBA" id="ARBA00023242"/>
    </source>
</evidence>
<feature type="domain" description="TFIID subunit TAF5 NTD2" evidence="10">
    <location>
        <begin position="179"/>
        <end position="311"/>
    </location>
</feature>
<dbReference type="SMART" id="SM00320">
    <property type="entry name" value="WD40"/>
    <property type="match status" value="6"/>
</dbReference>
<evidence type="ECO:0000256" key="6">
    <source>
        <dbReference type="ARBA" id="ARBA00023163"/>
    </source>
</evidence>
<dbReference type="AlphaFoldDB" id="C5M2X1"/>
<dbReference type="GeneID" id="8298182"/>
<dbReference type="Gene3D" id="1.25.40.500">
    <property type="entry name" value="TFIID subunit TAF5, NTD2 domain"/>
    <property type="match status" value="1"/>
</dbReference>
<feature type="region of interest" description="Disordered" evidence="9">
    <location>
        <begin position="87"/>
        <end position="123"/>
    </location>
</feature>
<dbReference type="PROSITE" id="PS00678">
    <property type="entry name" value="WD_REPEATS_1"/>
    <property type="match status" value="3"/>
</dbReference>
<feature type="compositionally biased region" description="Low complexity" evidence="9">
    <location>
        <begin position="105"/>
        <end position="120"/>
    </location>
</feature>
<feature type="repeat" description="WD" evidence="8">
    <location>
        <begin position="588"/>
        <end position="629"/>
    </location>
</feature>
<keyword evidence="6" id="KW-0804">Transcription</keyword>
<feature type="repeat" description="WD" evidence="8">
    <location>
        <begin position="630"/>
        <end position="671"/>
    </location>
</feature>
<proteinExistence type="inferred from homology"/>
<dbReference type="InterPro" id="IPR036322">
    <property type="entry name" value="WD40_repeat_dom_sf"/>
</dbReference>
<dbReference type="PANTHER" id="PTHR19879">
    <property type="entry name" value="TRANSCRIPTION INITIATION FACTOR TFIID"/>
    <property type="match status" value="1"/>
</dbReference>
<dbReference type="OrthoDB" id="10266330at2759"/>
<dbReference type="InterPro" id="IPR007582">
    <property type="entry name" value="TFIID_NTD2"/>
</dbReference>
<dbReference type="InterPro" id="IPR019775">
    <property type="entry name" value="WD40_repeat_CS"/>
</dbReference>
<dbReference type="GO" id="GO:0016251">
    <property type="term" value="F:RNA polymerase II general transcription initiation factor activity"/>
    <property type="evidence" value="ECO:0007669"/>
    <property type="project" value="TreeGrafter"/>
</dbReference>
<gene>
    <name evidence="11" type="ORF">CTRG_00410</name>
</gene>
<evidence type="ECO:0000259" key="10">
    <source>
        <dbReference type="Pfam" id="PF04494"/>
    </source>
</evidence>
<dbReference type="InterPro" id="IPR037264">
    <property type="entry name" value="TFIID_NTD2_sf"/>
</dbReference>
<dbReference type="PRINTS" id="PR00320">
    <property type="entry name" value="GPROTEINBRPT"/>
</dbReference>
<dbReference type="SUPFAM" id="SSF50978">
    <property type="entry name" value="WD40 repeat-like"/>
    <property type="match status" value="1"/>
</dbReference>
<dbReference type="STRING" id="294747.C5M2X1"/>
<organism evidence="11 12">
    <name type="scientific">Candida tropicalis (strain ATCC MYA-3404 / T1)</name>
    <name type="common">Yeast</name>
    <dbReference type="NCBI Taxonomy" id="294747"/>
    <lineage>
        <taxon>Eukaryota</taxon>
        <taxon>Fungi</taxon>
        <taxon>Dikarya</taxon>
        <taxon>Ascomycota</taxon>
        <taxon>Saccharomycotina</taxon>
        <taxon>Pichiomycetes</taxon>
        <taxon>Debaryomycetaceae</taxon>
        <taxon>Candida/Lodderomyces clade</taxon>
        <taxon>Candida</taxon>
    </lineage>
</organism>
<feature type="compositionally biased region" description="Low complexity" evidence="9">
    <location>
        <begin position="10"/>
        <end position="51"/>
    </location>
</feature>
<evidence type="ECO:0000256" key="4">
    <source>
        <dbReference type="ARBA" id="ARBA00022737"/>
    </source>
</evidence>
<feature type="repeat" description="WD" evidence="8">
    <location>
        <begin position="546"/>
        <end position="577"/>
    </location>
</feature>
<keyword evidence="11" id="KW-0648">Protein biosynthesis</keyword>
<dbReference type="Pfam" id="PF08513">
    <property type="entry name" value="LisH"/>
    <property type="match status" value="1"/>
</dbReference>
<accession>C5M2X1</accession>
<dbReference type="Pfam" id="PF00400">
    <property type="entry name" value="WD40"/>
    <property type="match status" value="6"/>
</dbReference>
<evidence type="ECO:0000256" key="2">
    <source>
        <dbReference type="ARBA" id="ARBA00009435"/>
    </source>
</evidence>
<dbReference type="Gene3D" id="2.130.10.10">
    <property type="entry name" value="YVTN repeat-like/Quinoprotein amine dehydrogenase"/>
    <property type="match status" value="2"/>
</dbReference>
<evidence type="ECO:0000256" key="1">
    <source>
        <dbReference type="ARBA" id="ARBA00004123"/>
    </source>
</evidence>
<dbReference type="SMART" id="SM00667">
    <property type="entry name" value="LisH"/>
    <property type="match status" value="1"/>
</dbReference>
<dbReference type="GO" id="GO:0042802">
    <property type="term" value="F:identical protein binding"/>
    <property type="evidence" value="ECO:0007669"/>
    <property type="project" value="EnsemblFungi"/>
</dbReference>
<dbReference type="HOGENOM" id="CLU_005884_0_2_1"/>
<dbReference type="Pfam" id="PF04494">
    <property type="entry name" value="TFIID_NTD2"/>
    <property type="match status" value="1"/>
</dbReference>
<evidence type="ECO:0000256" key="9">
    <source>
        <dbReference type="SAM" id="MobiDB-lite"/>
    </source>
</evidence>
<dbReference type="InterPro" id="IPR020472">
    <property type="entry name" value="WD40_PAC1"/>
</dbReference>
<dbReference type="CDD" id="cd00200">
    <property type="entry name" value="WD40"/>
    <property type="match status" value="1"/>
</dbReference>
<dbReference type="GO" id="GO:0045944">
    <property type="term" value="P:positive regulation of transcription by RNA polymerase II"/>
    <property type="evidence" value="ECO:0007669"/>
    <property type="project" value="EnsemblFungi"/>
</dbReference>
<feature type="compositionally biased region" description="Low complexity" evidence="9">
    <location>
        <begin position="722"/>
        <end position="752"/>
    </location>
</feature>
<comment type="similarity">
    <text evidence="2">Belongs to the WD repeat TAF5 family.</text>
</comment>
<dbReference type="GO" id="GO:0003743">
    <property type="term" value="F:translation initiation factor activity"/>
    <property type="evidence" value="ECO:0007669"/>
    <property type="project" value="UniProtKB-KW"/>
</dbReference>
<dbReference type="eggNOG" id="KOG0263">
    <property type="taxonomic scope" value="Eukaryota"/>
</dbReference>
<name>C5M2X1_CANTT</name>
<feature type="compositionally biased region" description="Polar residues" evidence="9">
    <location>
        <begin position="90"/>
        <end position="100"/>
    </location>
</feature>
<feature type="region of interest" description="Disordered" evidence="9">
    <location>
        <begin position="708"/>
        <end position="762"/>
    </location>
</feature>
<dbReference type="InterPro" id="IPR006594">
    <property type="entry name" value="LisH"/>
</dbReference>
<dbReference type="InterPro" id="IPR001680">
    <property type="entry name" value="WD40_rpt"/>
</dbReference>
<sequence>MVGENKETPSNQTGSTTQGQTQSNSSNATQGTQPAQPTQQQQQSQQKPGGARPAQGRLNQAQYSQADLDRIVLEYLNKKGYHRTEAQLRLESSNIPTQSVPPATPATTTLATPSELTNNDNNKELKDKLTKSERELKELREKQAKIERELKETKDREVKAAKEKDLKELKELESKKKRENNPEIYCTAYSMLRRWVDSSLDLYKPELARVLYPLFIHCFLELISKGFPNEAKDFFDKFKSDHLILHGVEVKKFAGLSLPEHLEENDLATAYRKYKYRILVSKTSLNLLLYFLHENEAVGGGILIRIINQYLDPVISTTRPDKIDQEGEANPEEGISKYVADTNEVEKFNEQTVKLGKMPIDPEVSKEVEAELKLKDEKIESVNGKTLTEEFQEMIKPESDSPARESLPLPLKDANDIKKMILQVEDSRSKIKLGAIQASSPSVCMYTFHNTNNDMTCIEFNDDSTMAAAGFQDSYIKLWSLDGKPLKSVLKRDRHKPQDNTRKLIGHSGPVYGVSFSPDNKYLLSCSEDKTVRLWSLDTYTALVSYKGHTQPVWDVKFSPLGHYFVTASHDQTARLWATDHIYPLRIFAGHINDVDCVEFHPNSNYVFTGSSDRTCRMWDVQTGNCVRVFLGHTNPVNCLAVSPDGRWLASGGEDGIICVWDIGSGRRLKSMRGHARASIYSLAFSKDGTVLISGCADNSVRVWDVKKNTNDAGPEPEAFVNNNNSNNGANSADGNQSSQNQQQQQQQQQQQPTKKESIATSDHMNAFFTKKTPVYKVHFTRRNLCLAAGSFQG</sequence>
<keyword evidence="3 8" id="KW-0853">WD repeat</keyword>
<dbReference type="GO" id="GO:0003682">
    <property type="term" value="F:chromatin binding"/>
    <property type="evidence" value="ECO:0007669"/>
    <property type="project" value="EnsemblFungi"/>
</dbReference>
<dbReference type="GO" id="GO:0046695">
    <property type="term" value="C:SLIK (SAGA-like) complex"/>
    <property type="evidence" value="ECO:0007669"/>
    <property type="project" value="EnsemblFungi"/>
</dbReference>
<protein>
    <submittedName>
        <fullName evidence="11">Transcription initiation factor TFIID subunit 5</fullName>
    </submittedName>
</protein>
<evidence type="ECO:0000256" key="3">
    <source>
        <dbReference type="ARBA" id="ARBA00022574"/>
    </source>
</evidence>